<dbReference type="InterPro" id="IPR011044">
    <property type="entry name" value="Quino_amine_DH_bsu"/>
</dbReference>
<feature type="domain" description="PKD" evidence="1">
    <location>
        <begin position="640"/>
        <end position="721"/>
    </location>
</feature>
<dbReference type="EMBL" id="CP116942">
    <property type="protein sequence ID" value="WCO65274.1"/>
    <property type="molecule type" value="Genomic_DNA"/>
</dbReference>
<dbReference type="Gene3D" id="2.60.40.10">
    <property type="entry name" value="Immunoglobulins"/>
    <property type="match status" value="2"/>
</dbReference>
<dbReference type="Pfam" id="PF18911">
    <property type="entry name" value="PKD_4"/>
    <property type="match status" value="2"/>
</dbReference>
<dbReference type="InterPro" id="IPR015943">
    <property type="entry name" value="WD40/YVTN_repeat-like_dom_sf"/>
</dbReference>
<dbReference type="SUPFAM" id="SSF75011">
    <property type="entry name" value="3-carboxy-cis,cis-mucoante lactonizing enzyme"/>
    <property type="match status" value="1"/>
</dbReference>
<dbReference type="InterPro" id="IPR022409">
    <property type="entry name" value="PKD/Chitinase_dom"/>
</dbReference>
<dbReference type="KEGG" id="ima:PO878_12265"/>
<organism evidence="2 3">
    <name type="scientific">Iamia majanohamensis</name>
    <dbReference type="NCBI Taxonomy" id="467976"/>
    <lineage>
        <taxon>Bacteria</taxon>
        <taxon>Bacillati</taxon>
        <taxon>Actinomycetota</taxon>
        <taxon>Acidimicrobiia</taxon>
        <taxon>Acidimicrobiales</taxon>
        <taxon>Iamiaceae</taxon>
        <taxon>Iamia</taxon>
    </lineage>
</organism>
<dbReference type="Pfam" id="PF17164">
    <property type="entry name" value="DUF5122"/>
    <property type="match status" value="2"/>
</dbReference>
<dbReference type="SUPFAM" id="SSF49299">
    <property type="entry name" value="PKD domain"/>
    <property type="match status" value="2"/>
</dbReference>
<dbReference type="PANTHER" id="PTHR31778:SF2">
    <property type="entry name" value="BUD SITE SELECTION PROTEIN RAX2"/>
    <property type="match status" value="1"/>
</dbReference>
<dbReference type="PANTHER" id="PTHR31778">
    <property type="entry name" value="BUD SITE SELECTION PROTEIN RAX2"/>
    <property type="match status" value="1"/>
</dbReference>
<feature type="domain" description="PKD" evidence="1">
    <location>
        <begin position="722"/>
        <end position="810"/>
    </location>
</feature>
<dbReference type="AlphaFoldDB" id="A0AAF0BUD2"/>
<evidence type="ECO:0000313" key="3">
    <source>
        <dbReference type="Proteomes" id="UP001216390"/>
    </source>
</evidence>
<dbReference type="InterPro" id="IPR013783">
    <property type="entry name" value="Ig-like_fold"/>
</dbReference>
<proteinExistence type="predicted"/>
<name>A0AAF0BUD2_9ACTN</name>
<gene>
    <name evidence="2" type="ORF">PO878_12265</name>
</gene>
<dbReference type="RefSeq" id="WP_272734799.1">
    <property type="nucleotide sequence ID" value="NZ_CP116942.1"/>
</dbReference>
<dbReference type="PROSITE" id="PS50093">
    <property type="entry name" value="PKD"/>
    <property type="match status" value="2"/>
</dbReference>
<evidence type="ECO:0000313" key="2">
    <source>
        <dbReference type="EMBL" id="WCO65274.1"/>
    </source>
</evidence>
<protein>
    <submittedName>
        <fullName evidence="2">PKD domain-containing protein</fullName>
    </submittedName>
</protein>
<dbReference type="GO" id="GO:1902929">
    <property type="term" value="C:plasma membrane of growing cell tip"/>
    <property type="evidence" value="ECO:0007669"/>
    <property type="project" value="TreeGrafter"/>
</dbReference>
<dbReference type="InterPro" id="IPR013431">
    <property type="entry name" value="Delta_60_rpt"/>
</dbReference>
<dbReference type="Proteomes" id="UP001216390">
    <property type="component" value="Chromosome"/>
</dbReference>
<dbReference type="InterPro" id="IPR000601">
    <property type="entry name" value="PKD_dom"/>
</dbReference>
<dbReference type="InterPro" id="IPR035986">
    <property type="entry name" value="PKD_dom_sf"/>
</dbReference>
<reference evidence="2" key="1">
    <citation type="submission" date="2023-01" db="EMBL/GenBank/DDBJ databases">
        <title>The diversity of Class Acidimicrobiia in South China Sea sediment environments and the proposal of Iamia marina sp. nov., a novel species of the genus Iamia.</title>
        <authorList>
            <person name="He Y."/>
            <person name="Tian X."/>
        </authorList>
    </citation>
    <scope>NUCLEOTIDE SEQUENCE</scope>
    <source>
        <strain evidence="2">DSM 19957</strain>
    </source>
</reference>
<accession>A0AAF0BUD2</accession>
<keyword evidence="3" id="KW-1185">Reference proteome</keyword>
<evidence type="ECO:0000259" key="1">
    <source>
        <dbReference type="PROSITE" id="PS50093"/>
    </source>
</evidence>
<sequence>MAAVVLLTGGVALAATQPAEVASAAAPAHATLVGDLPTTTTPHVLDGDVRSVAVAGNTVVLGGNFTQATDPDGTRVDRRHLLAFDRTTGRILRGWAPQLDNEVYSVVASPDGQSIYVGGRFNSVDGVTQLKVAKLATSDGRVLPFRSGVNAVVTSLAIANDRLYVGGVFQQIQGRQRRLAALDLDTGDIDDRVAVDIQGVHRTGGDGKIWRIEPSPDGQHLLVVGSFATVDGQPRNQIVKLDTNGGGTMTVDPWSTTAFAGYCASFQDYVRDVSYSPDGSYFVVVTTGAKGTGLNGTCDSVSRWAESSQANAGYQWINYSGGDSNYSVEITGAAVYVGGHFRWSNNPYGTDSLGPGGVETTGIASLDPANGLPLSWNPGRDRGRAVWQLVATPDGLYVASDTDRIANYRYRGRIAFFPLEGGRPVPQPARQTLPLALDQYVPAGGGQPARVVSRDYDGSTFGTVAPTVGDASALAGTRSAFFANGVLYTAMSNGTLLARSYDGSTLGAPVTVDLQRMTAFASDLANMTSSVYDGGKLYYTVSGSNTLYMRYFSTENRVVGAVRFDAATSGGGVTYSQVGGMVLAGNDVYYVDRQAGTLVRAPWRAAGGIDGGGRTTVAPAGAGGVSWTSTVLWARQGEVPNQAPTARFTFSCTGLDCSFDASGSTDGDGDITNVTWDFGDGQTASGPTATHRYGAAGTYTAVATVTDDDGATGLATSSVTVAALAPQASFTTSCADNVCAVDASASADPDGTIASYAWDFGDGQTATGRTAAVTYAADGTYTVRLTVTDDQGVTNSTTRTVTATVPAGRGFIGKDAATSQSTSLRDTVTVPTDVREGDQLLLFAASNAKGTDGLDAPAGWTRVLDGTTSNSRSALFARTATAADAGSTVEVTTSVYARTDVVIAAYRGVALTLGGQTAVQGYTTPSRPATAGSYVVSFWADKTATTTTWTPPPGVTVRHSFAGTGAGHVSEMLADNVATADGPTPQLTAGVDQPSAQSIATTVVLRPV</sequence>
<dbReference type="GO" id="GO:0005975">
    <property type="term" value="P:carbohydrate metabolic process"/>
    <property type="evidence" value="ECO:0007669"/>
    <property type="project" value="UniProtKB-ARBA"/>
</dbReference>
<dbReference type="CDD" id="cd00146">
    <property type="entry name" value="PKD"/>
    <property type="match status" value="2"/>
</dbReference>
<dbReference type="SUPFAM" id="SSF50969">
    <property type="entry name" value="YVTN repeat-like/Quinoprotein amine dehydrogenase"/>
    <property type="match status" value="1"/>
</dbReference>
<dbReference type="Gene3D" id="2.130.10.10">
    <property type="entry name" value="YVTN repeat-like/Quinoprotein amine dehydrogenase"/>
    <property type="match status" value="1"/>
</dbReference>
<dbReference type="SMART" id="SM00089">
    <property type="entry name" value="PKD"/>
    <property type="match status" value="2"/>
</dbReference>